<dbReference type="NCBIfam" id="TIGR00912">
    <property type="entry name" value="2A0309"/>
    <property type="match status" value="1"/>
</dbReference>
<comment type="similarity">
    <text evidence="2">Belongs to the amino acid-polyamine-organocation (APC) superfamily. Spore germination protein (SGP) (TC 2.A.3.9) family.</text>
</comment>
<sequence length="371" mass="42219">MLEKGKITAGEFQIIVITITVGSSILVAPSLLATLAKQDAWIASVLTIIIGLLFIFIYNQLASLYPSMTYVECNEKLFGKWIGKITALLYLFYVYHLCAALLREIGDFLTTQVMVETPIQMIMIMFLFVSLIGVRLGIEVICRTAVIFFPWIIILLFMLFFLLIPEIKFENIQPIFGEGIKPIMKGSFSNLGLPYLELIVFLMITPYVTEKAKIKNAFYKGTIIGGIIITILITFSTLILGSDFTSRHAYPSYILGKKIRLADFIERIEVIVAIIWFFTMYFKLTIFYYVLSLGLAQLFGLKNYQILLYPLAFLIITFSIIAHPDIVHLQNFILKTWTPYSLTICFFLPLLLLVIGKIRKKKSASKASKQL</sequence>
<organism evidence="9 10">
    <name type="scientific">Metabacillus herbersteinensis</name>
    <dbReference type="NCBI Taxonomy" id="283816"/>
    <lineage>
        <taxon>Bacteria</taxon>
        <taxon>Bacillati</taxon>
        <taxon>Bacillota</taxon>
        <taxon>Bacilli</taxon>
        <taxon>Bacillales</taxon>
        <taxon>Bacillaceae</taxon>
        <taxon>Metabacillus</taxon>
    </lineage>
</organism>
<dbReference type="PANTHER" id="PTHR34975:SF2">
    <property type="entry name" value="SPORE GERMINATION PROTEIN A2"/>
    <property type="match status" value="1"/>
</dbReference>
<feature type="transmembrane region" description="Helical" evidence="8">
    <location>
        <begin position="41"/>
        <end position="61"/>
    </location>
</feature>
<dbReference type="EMBL" id="JBHLVO010000008">
    <property type="protein sequence ID" value="MFC0272051.1"/>
    <property type="molecule type" value="Genomic_DNA"/>
</dbReference>
<reference evidence="9 10" key="1">
    <citation type="submission" date="2024-09" db="EMBL/GenBank/DDBJ databases">
        <authorList>
            <person name="Sun Q."/>
            <person name="Mori K."/>
        </authorList>
    </citation>
    <scope>NUCLEOTIDE SEQUENCE [LARGE SCALE GENOMIC DNA]</scope>
    <source>
        <strain evidence="9 10">CCM 7228</strain>
    </source>
</reference>
<feature type="transmembrane region" description="Helical" evidence="8">
    <location>
        <begin position="12"/>
        <end position="35"/>
    </location>
</feature>
<dbReference type="PANTHER" id="PTHR34975">
    <property type="entry name" value="SPORE GERMINATION PROTEIN A2"/>
    <property type="match status" value="1"/>
</dbReference>
<comment type="subcellular location">
    <subcellularLocation>
        <location evidence="1">Membrane</location>
        <topology evidence="1">Multi-pass membrane protein</topology>
    </subcellularLocation>
</comment>
<dbReference type="Pfam" id="PF03845">
    <property type="entry name" value="Spore_permease"/>
    <property type="match status" value="1"/>
</dbReference>
<evidence type="ECO:0000256" key="7">
    <source>
        <dbReference type="ARBA" id="ARBA00023136"/>
    </source>
</evidence>
<evidence type="ECO:0000256" key="5">
    <source>
        <dbReference type="ARBA" id="ARBA00022692"/>
    </source>
</evidence>
<evidence type="ECO:0000313" key="10">
    <source>
        <dbReference type="Proteomes" id="UP001589854"/>
    </source>
</evidence>
<feature type="transmembrane region" description="Helical" evidence="8">
    <location>
        <begin position="145"/>
        <end position="164"/>
    </location>
</feature>
<feature type="transmembrane region" description="Helical" evidence="8">
    <location>
        <begin position="303"/>
        <end position="322"/>
    </location>
</feature>
<gene>
    <name evidence="9" type="ORF">ACFFIX_11375</name>
</gene>
<feature type="transmembrane region" description="Helical" evidence="8">
    <location>
        <begin position="81"/>
        <end position="102"/>
    </location>
</feature>
<feature type="transmembrane region" description="Helical" evidence="8">
    <location>
        <begin position="270"/>
        <end position="291"/>
    </location>
</feature>
<evidence type="ECO:0000256" key="1">
    <source>
        <dbReference type="ARBA" id="ARBA00004141"/>
    </source>
</evidence>
<evidence type="ECO:0000313" key="9">
    <source>
        <dbReference type="EMBL" id="MFC0272051.1"/>
    </source>
</evidence>
<feature type="transmembrane region" description="Helical" evidence="8">
    <location>
        <begin position="117"/>
        <end position="138"/>
    </location>
</feature>
<keyword evidence="6 8" id="KW-1133">Transmembrane helix</keyword>
<dbReference type="InterPro" id="IPR004761">
    <property type="entry name" value="Spore_GerAB"/>
</dbReference>
<evidence type="ECO:0000256" key="2">
    <source>
        <dbReference type="ARBA" id="ARBA00007998"/>
    </source>
</evidence>
<dbReference type="Gene3D" id="1.20.1740.10">
    <property type="entry name" value="Amino acid/polyamine transporter I"/>
    <property type="match status" value="1"/>
</dbReference>
<proteinExistence type="inferred from homology"/>
<keyword evidence="5 8" id="KW-0812">Transmembrane</keyword>
<keyword evidence="4" id="KW-0309">Germination</keyword>
<dbReference type="Proteomes" id="UP001589854">
    <property type="component" value="Unassembled WGS sequence"/>
</dbReference>
<name>A0ABV6GEF1_9BACI</name>
<comment type="caution">
    <text evidence="9">The sequence shown here is derived from an EMBL/GenBank/DDBJ whole genome shotgun (WGS) entry which is preliminary data.</text>
</comment>
<keyword evidence="3" id="KW-0813">Transport</keyword>
<evidence type="ECO:0000256" key="6">
    <source>
        <dbReference type="ARBA" id="ARBA00022989"/>
    </source>
</evidence>
<protein>
    <submittedName>
        <fullName evidence="9">Endospore germination permease</fullName>
    </submittedName>
</protein>
<feature type="transmembrane region" description="Helical" evidence="8">
    <location>
        <begin position="221"/>
        <end position="241"/>
    </location>
</feature>
<keyword evidence="7 8" id="KW-0472">Membrane</keyword>
<evidence type="ECO:0000256" key="3">
    <source>
        <dbReference type="ARBA" id="ARBA00022448"/>
    </source>
</evidence>
<feature type="transmembrane region" description="Helical" evidence="8">
    <location>
        <begin position="191"/>
        <end position="209"/>
    </location>
</feature>
<keyword evidence="10" id="KW-1185">Reference proteome</keyword>
<feature type="transmembrane region" description="Helical" evidence="8">
    <location>
        <begin position="337"/>
        <end position="356"/>
    </location>
</feature>
<evidence type="ECO:0000256" key="8">
    <source>
        <dbReference type="SAM" id="Phobius"/>
    </source>
</evidence>
<dbReference type="RefSeq" id="WP_378933972.1">
    <property type="nucleotide sequence ID" value="NZ_JBHLVO010000008.1"/>
</dbReference>
<evidence type="ECO:0000256" key="4">
    <source>
        <dbReference type="ARBA" id="ARBA00022544"/>
    </source>
</evidence>
<accession>A0ABV6GEF1</accession>